<name>A0A915HSE7_ROMCU</name>
<sequence length="108" mass="12803">MFITALRAAYEAYEPLFTTIDVDAWVSVFLGEALVEFKSWWKASREQYLARMKPFWGFMKRLCWMFENPLLDDKQLASHLWNILPTGVRAQWTNANQQYIDQRIGSYA</sequence>
<keyword evidence="1" id="KW-1185">Reference proteome</keyword>
<evidence type="ECO:0000313" key="1">
    <source>
        <dbReference type="Proteomes" id="UP000887565"/>
    </source>
</evidence>
<organism evidence="1 2">
    <name type="scientific">Romanomermis culicivorax</name>
    <name type="common">Nematode worm</name>
    <dbReference type="NCBI Taxonomy" id="13658"/>
    <lineage>
        <taxon>Eukaryota</taxon>
        <taxon>Metazoa</taxon>
        <taxon>Ecdysozoa</taxon>
        <taxon>Nematoda</taxon>
        <taxon>Enoplea</taxon>
        <taxon>Dorylaimia</taxon>
        <taxon>Mermithida</taxon>
        <taxon>Mermithoidea</taxon>
        <taxon>Mermithidae</taxon>
        <taxon>Romanomermis</taxon>
    </lineage>
</organism>
<reference evidence="2" key="1">
    <citation type="submission" date="2022-11" db="UniProtKB">
        <authorList>
            <consortium name="WormBaseParasite"/>
        </authorList>
    </citation>
    <scope>IDENTIFICATION</scope>
</reference>
<dbReference type="SUPFAM" id="SSF54427">
    <property type="entry name" value="NTF2-like"/>
    <property type="match status" value="1"/>
</dbReference>
<protein>
    <submittedName>
        <fullName evidence="2">Uncharacterized protein</fullName>
    </submittedName>
</protein>
<accession>A0A915HSE7</accession>
<evidence type="ECO:0000313" key="2">
    <source>
        <dbReference type="WBParaSite" id="nRc.2.0.1.t04302-RA"/>
    </source>
</evidence>
<dbReference type="InterPro" id="IPR032710">
    <property type="entry name" value="NTF2-like_dom_sf"/>
</dbReference>
<proteinExistence type="predicted"/>
<dbReference type="AlphaFoldDB" id="A0A915HSE7"/>
<dbReference type="WBParaSite" id="nRc.2.0.1.t04302-RA">
    <property type="protein sequence ID" value="nRc.2.0.1.t04302-RA"/>
    <property type="gene ID" value="nRc.2.0.1.g04302"/>
</dbReference>
<dbReference type="Proteomes" id="UP000887565">
    <property type="component" value="Unplaced"/>
</dbReference>